<evidence type="ECO:0000313" key="8">
    <source>
        <dbReference type="EMBL" id="CAB4031577.1"/>
    </source>
</evidence>
<keyword evidence="3" id="KW-0158">Chromosome</keyword>
<evidence type="ECO:0000256" key="3">
    <source>
        <dbReference type="ARBA" id="ARBA00022454"/>
    </source>
</evidence>
<feature type="non-terminal residue" evidence="8">
    <location>
        <position position="1"/>
    </location>
</feature>
<dbReference type="AlphaFoldDB" id="A0A7D9LFA4"/>
<feature type="compositionally biased region" description="Basic and acidic residues" evidence="6">
    <location>
        <begin position="81"/>
        <end position="123"/>
    </location>
</feature>
<proteinExistence type="predicted"/>
<sequence>MMTMKLLYYDDVTPPDYQPPGFEDTEYLGHNFGEGVYRIDVGDITTRSEMTLLAVSLRRRTPTWIDWVGLRVQSKMQAKYRRPDETSHAKDEINHHEMQEDESYLDREPDAKLKTEDHKHVEE</sequence>
<evidence type="ECO:0000313" key="9">
    <source>
        <dbReference type="Proteomes" id="UP001152795"/>
    </source>
</evidence>
<dbReference type="InterPro" id="IPR003511">
    <property type="entry name" value="HORMA_dom"/>
</dbReference>
<comment type="subcellular location">
    <subcellularLocation>
        <location evidence="2">Chromosome</location>
    </subcellularLocation>
    <subcellularLocation>
        <location evidence="1">Nucleus</location>
    </subcellularLocation>
</comment>
<protein>
    <recommendedName>
        <fullName evidence="7">HORMA domain-containing protein</fullName>
    </recommendedName>
</protein>
<name>A0A7D9LFA4_PARCT</name>
<feature type="domain" description="HORMA" evidence="7">
    <location>
        <begin position="2"/>
        <end position="47"/>
    </location>
</feature>
<gene>
    <name evidence="8" type="ORF">PACLA_8A043514</name>
</gene>
<dbReference type="Proteomes" id="UP001152795">
    <property type="component" value="Unassembled WGS sequence"/>
</dbReference>
<dbReference type="OrthoDB" id="1928087at2759"/>
<dbReference type="GO" id="GO:0005694">
    <property type="term" value="C:chromosome"/>
    <property type="evidence" value="ECO:0007669"/>
    <property type="project" value="UniProtKB-SubCell"/>
</dbReference>
<comment type="caution">
    <text evidence="8">The sequence shown here is derived from an EMBL/GenBank/DDBJ whole genome shotgun (WGS) entry which is preliminary data.</text>
</comment>
<dbReference type="InterPro" id="IPR051294">
    <property type="entry name" value="HORMA_MeioticProgression"/>
</dbReference>
<organism evidence="8 9">
    <name type="scientific">Paramuricea clavata</name>
    <name type="common">Red gorgonian</name>
    <name type="synonym">Violescent sea-whip</name>
    <dbReference type="NCBI Taxonomy" id="317549"/>
    <lineage>
        <taxon>Eukaryota</taxon>
        <taxon>Metazoa</taxon>
        <taxon>Cnidaria</taxon>
        <taxon>Anthozoa</taxon>
        <taxon>Octocorallia</taxon>
        <taxon>Malacalcyonacea</taxon>
        <taxon>Plexauridae</taxon>
        <taxon>Paramuricea</taxon>
    </lineage>
</organism>
<keyword evidence="9" id="KW-1185">Reference proteome</keyword>
<dbReference type="EMBL" id="CACRXK020017747">
    <property type="protein sequence ID" value="CAB4031577.1"/>
    <property type="molecule type" value="Genomic_DNA"/>
</dbReference>
<keyword evidence="4" id="KW-0539">Nucleus</keyword>
<evidence type="ECO:0000256" key="1">
    <source>
        <dbReference type="ARBA" id="ARBA00004123"/>
    </source>
</evidence>
<reference evidence="8" key="1">
    <citation type="submission" date="2020-04" db="EMBL/GenBank/DDBJ databases">
        <authorList>
            <person name="Alioto T."/>
            <person name="Alioto T."/>
            <person name="Gomez Garrido J."/>
        </authorList>
    </citation>
    <scope>NUCLEOTIDE SEQUENCE</scope>
    <source>
        <strain evidence="8">A484AB</strain>
    </source>
</reference>
<evidence type="ECO:0000259" key="7">
    <source>
        <dbReference type="Pfam" id="PF02301"/>
    </source>
</evidence>
<dbReference type="Pfam" id="PF02301">
    <property type="entry name" value="HORMA"/>
    <property type="match status" value="1"/>
</dbReference>
<dbReference type="Gene3D" id="3.30.900.10">
    <property type="entry name" value="HORMA domain"/>
    <property type="match status" value="1"/>
</dbReference>
<evidence type="ECO:0000256" key="5">
    <source>
        <dbReference type="ARBA" id="ARBA00023254"/>
    </source>
</evidence>
<dbReference type="InterPro" id="IPR036570">
    <property type="entry name" value="HORMA_dom_sf"/>
</dbReference>
<dbReference type="PANTHER" id="PTHR48225">
    <property type="entry name" value="HORMA DOMAIN-CONTAINING PROTEIN 1"/>
    <property type="match status" value="1"/>
</dbReference>
<evidence type="ECO:0000256" key="4">
    <source>
        <dbReference type="ARBA" id="ARBA00023242"/>
    </source>
</evidence>
<evidence type="ECO:0000256" key="6">
    <source>
        <dbReference type="SAM" id="MobiDB-lite"/>
    </source>
</evidence>
<accession>A0A7D9LFA4</accession>
<evidence type="ECO:0000256" key="2">
    <source>
        <dbReference type="ARBA" id="ARBA00004286"/>
    </source>
</evidence>
<dbReference type="GO" id="GO:0051321">
    <property type="term" value="P:meiotic cell cycle"/>
    <property type="evidence" value="ECO:0007669"/>
    <property type="project" value="UniProtKB-KW"/>
</dbReference>
<keyword evidence="5" id="KW-0469">Meiosis</keyword>
<dbReference type="GO" id="GO:0005634">
    <property type="term" value="C:nucleus"/>
    <property type="evidence" value="ECO:0007669"/>
    <property type="project" value="UniProtKB-SubCell"/>
</dbReference>
<dbReference type="PANTHER" id="PTHR48225:SF7">
    <property type="entry name" value="MEIOSIS-SPECIFIC PROTEIN HOP1"/>
    <property type="match status" value="1"/>
</dbReference>
<feature type="region of interest" description="Disordered" evidence="6">
    <location>
        <begin position="77"/>
        <end position="123"/>
    </location>
</feature>